<dbReference type="Proteomes" id="UP000218288">
    <property type="component" value="Chromosome"/>
</dbReference>
<dbReference type="EMBL" id="AP014809">
    <property type="protein sequence ID" value="BAU93682.1"/>
    <property type="molecule type" value="Genomic_DNA"/>
</dbReference>
<gene>
    <name evidence="2" type="ORF">MPPM_5077</name>
</gene>
<evidence type="ECO:0008006" key="4">
    <source>
        <dbReference type="Google" id="ProtNLM"/>
    </source>
</evidence>
<proteinExistence type="predicted"/>
<dbReference type="AlphaFoldDB" id="A0A169RHT1"/>
<evidence type="ECO:0000313" key="2">
    <source>
        <dbReference type="EMBL" id="BAU93682.1"/>
    </source>
</evidence>
<evidence type="ECO:0000256" key="1">
    <source>
        <dbReference type="SAM" id="MobiDB-lite"/>
    </source>
</evidence>
<feature type="compositionally biased region" description="Basic and acidic residues" evidence="1">
    <location>
        <begin position="1"/>
        <end position="11"/>
    </location>
</feature>
<dbReference type="RefSeq" id="WP_096487370.1">
    <property type="nucleotide sequence ID" value="NZ_AP014809.1"/>
</dbReference>
<dbReference type="Pfam" id="PF14384">
    <property type="entry name" value="BrnA_antitoxin"/>
    <property type="match status" value="1"/>
</dbReference>
<accession>A0A169RHT1</accession>
<reference evidence="2 3" key="1">
    <citation type="journal article" date="2016" name="Genome Announc.">
        <title>Complete Genome Sequence of Methylobacterium populi P-1M, Isolated from Pink-Pigmented Household Biofilm.</title>
        <authorList>
            <person name="Morohoshi T."/>
            <person name="Ikeda T."/>
        </authorList>
    </citation>
    <scope>NUCLEOTIDE SEQUENCE [LARGE SCALE GENOMIC DNA]</scope>
    <source>
        <strain evidence="2 3">P-1M</strain>
    </source>
</reference>
<dbReference type="OrthoDB" id="361944at2"/>
<dbReference type="InterPro" id="IPR025528">
    <property type="entry name" value="BrnA_antitoxin"/>
</dbReference>
<protein>
    <recommendedName>
        <fullName evidence="4">BrnA antitoxin family protein</fullName>
    </recommendedName>
</protein>
<feature type="region of interest" description="Disordered" evidence="1">
    <location>
        <begin position="1"/>
        <end position="24"/>
    </location>
</feature>
<evidence type="ECO:0000313" key="3">
    <source>
        <dbReference type="Proteomes" id="UP000218288"/>
    </source>
</evidence>
<organism evidence="2 3">
    <name type="scientific">Methylorubrum populi</name>
    <dbReference type="NCBI Taxonomy" id="223967"/>
    <lineage>
        <taxon>Bacteria</taxon>
        <taxon>Pseudomonadati</taxon>
        <taxon>Pseudomonadota</taxon>
        <taxon>Alphaproteobacteria</taxon>
        <taxon>Hyphomicrobiales</taxon>
        <taxon>Methylobacteriaceae</taxon>
        <taxon>Methylorubrum</taxon>
    </lineage>
</organism>
<sequence>MAIDRTRRPSDPRQAAEAAFRAVTRKTPEAAPEVVRAPVIPGTRETVSLRIDRAVLEHFQKDGPGWQDRINAALKAAAGL</sequence>
<name>A0A169RHT1_9HYPH</name>